<dbReference type="GO" id="GO:0005829">
    <property type="term" value="C:cytosol"/>
    <property type="evidence" value="ECO:0007669"/>
    <property type="project" value="TreeGrafter"/>
</dbReference>
<dbReference type="RefSeq" id="WP_124078390.1">
    <property type="nucleotide sequence ID" value="NZ_UWPJ01000009.1"/>
</dbReference>
<evidence type="ECO:0000256" key="4">
    <source>
        <dbReference type="ARBA" id="ARBA00023163"/>
    </source>
</evidence>
<evidence type="ECO:0000259" key="5">
    <source>
        <dbReference type="PROSITE" id="PS50931"/>
    </source>
</evidence>
<dbReference type="PANTHER" id="PTHR30419">
    <property type="entry name" value="HTH-TYPE TRANSCRIPTIONAL REGULATOR YBHD"/>
    <property type="match status" value="1"/>
</dbReference>
<dbReference type="Pfam" id="PF00126">
    <property type="entry name" value="HTH_1"/>
    <property type="match status" value="1"/>
</dbReference>
<keyword evidence="3" id="KW-0238">DNA-binding</keyword>
<dbReference type="InterPro" id="IPR050950">
    <property type="entry name" value="HTH-type_LysR_regulators"/>
</dbReference>
<dbReference type="Proteomes" id="UP000277294">
    <property type="component" value="Unassembled WGS sequence"/>
</dbReference>
<dbReference type="Gene3D" id="1.10.10.10">
    <property type="entry name" value="Winged helix-like DNA-binding domain superfamily/Winged helix DNA-binding domain"/>
    <property type="match status" value="1"/>
</dbReference>
<name>A0A3P4B1K7_9BURK</name>
<gene>
    <name evidence="6" type="primary">gbpR_8</name>
    <name evidence="6" type="ORF">PIGHUM_01095</name>
</gene>
<evidence type="ECO:0000256" key="3">
    <source>
        <dbReference type="ARBA" id="ARBA00023125"/>
    </source>
</evidence>
<dbReference type="EMBL" id="UWPJ01000009">
    <property type="protein sequence ID" value="VCU69035.1"/>
    <property type="molecule type" value="Genomic_DNA"/>
</dbReference>
<keyword evidence="7" id="KW-1185">Reference proteome</keyword>
<dbReference type="OrthoDB" id="9133980at2"/>
<dbReference type="InterPro" id="IPR005119">
    <property type="entry name" value="LysR_subst-bd"/>
</dbReference>
<comment type="similarity">
    <text evidence="1">Belongs to the LysR transcriptional regulatory family.</text>
</comment>
<dbReference type="SUPFAM" id="SSF53850">
    <property type="entry name" value="Periplasmic binding protein-like II"/>
    <property type="match status" value="1"/>
</dbReference>
<dbReference type="InterPro" id="IPR036390">
    <property type="entry name" value="WH_DNA-bd_sf"/>
</dbReference>
<dbReference type="Gene3D" id="3.40.190.10">
    <property type="entry name" value="Periplasmic binding protein-like II"/>
    <property type="match status" value="1"/>
</dbReference>
<evidence type="ECO:0000256" key="2">
    <source>
        <dbReference type="ARBA" id="ARBA00023015"/>
    </source>
</evidence>
<dbReference type="PROSITE" id="PS50931">
    <property type="entry name" value="HTH_LYSR"/>
    <property type="match status" value="1"/>
</dbReference>
<evidence type="ECO:0000256" key="1">
    <source>
        <dbReference type="ARBA" id="ARBA00009437"/>
    </source>
</evidence>
<organism evidence="6 7">
    <name type="scientific">Pigmentiphaga humi</name>
    <dbReference type="NCBI Taxonomy" id="2478468"/>
    <lineage>
        <taxon>Bacteria</taxon>
        <taxon>Pseudomonadati</taxon>
        <taxon>Pseudomonadota</taxon>
        <taxon>Betaproteobacteria</taxon>
        <taxon>Burkholderiales</taxon>
        <taxon>Alcaligenaceae</taxon>
        <taxon>Pigmentiphaga</taxon>
    </lineage>
</organism>
<dbReference type="InterPro" id="IPR000847">
    <property type="entry name" value="LysR_HTH_N"/>
</dbReference>
<protein>
    <submittedName>
        <fullName evidence="6">HTH-type transcriptional regulator GbpR</fullName>
    </submittedName>
</protein>
<dbReference type="Pfam" id="PF03466">
    <property type="entry name" value="LysR_substrate"/>
    <property type="match status" value="1"/>
</dbReference>
<dbReference type="GO" id="GO:0003700">
    <property type="term" value="F:DNA-binding transcription factor activity"/>
    <property type="evidence" value="ECO:0007669"/>
    <property type="project" value="InterPro"/>
</dbReference>
<dbReference type="GO" id="GO:0003677">
    <property type="term" value="F:DNA binding"/>
    <property type="evidence" value="ECO:0007669"/>
    <property type="project" value="UniProtKB-KW"/>
</dbReference>
<dbReference type="SUPFAM" id="SSF46785">
    <property type="entry name" value="Winged helix' DNA-binding domain"/>
    <property type="match status" value="1"/>
</dbReference>
<dbReference type="FunFam" id="1.10.10.10:FF:000001">
    <property type="entry name" value="LysR family transcriptional regulator"/>
    <property type="match status" value="1"/>
</dbReference>
<evidence type="ECO:0000313" key="7">
    <source>
        <dbReference type="Proteomes" id="UP000277294"/>
    </source>
</evidence>
<dbReference type="PRINTS" id="PR00039">
    <property type="entry name" value="HTHLYSR"/>
</dbReference>
<feature type="domain" description="HTH lysR-type" evidence="5">
    <location>
        <begin position="1"/>
        <end position="58"/>
    </location>
</feature>
<evidence type="ECO:0000313" key="6">
    <source>
        <dbReference type="EMBL" id="VCU69035.1"/>
    </source>
</evidence>
<proteinExistence type="inferred from homology"/>
<reference evidence="6 7" key="1">
    <citation type="submission" date="2018-10" db="EMBL/GenBank/DDBJ databases">
        <authorList>
            <person name="Criscuolo A."/>
        </authorList>
    </citation>
    <scope>NUCLEOTIDE SEQUENCE [LARGE SCALE GENOMIC DNA]</scope>
    <source>
        <strain evidence="6">DnA1</strain>
    </source>
</reference>
<dbReference type="PANTHER" id="PTHR30419:SF30">
    <property type="entry name" value="LYSR FAMILY TRANSCRIPTIONAL REGULATOR"/>
    <property type="match status" value="1"/>
</dbReference>
<sequence>MKLHQLRIVLAVADKGSLRAAARELGISQPAITHSIAELERDLGATLFERNSRGVIPTPAGTAFLQRAAVIVSEARRAREEVAQILGSDQGSVTICLSIAAHLALLPMALPLFQRRYPQVRLRIVEGAFPAHEARLRDGSMDFYIGPAPEPAPAREFAVEALFPNTRAVFARRGHPLAQARSLKDLADAGWITTGITDKAEVELLDTFERYRLPAPRLVLQAESMLSMLLALTSSDLLAMTLRQYDEFPLSRGAIQRIPIKEALPAPPIVIVRRMALPLTPAADYLCDMFRRAAAAYVSERGLDGDMR</sequence>
<keyword evidence="4" id="KW-0804">Transcription</keyword>
<keyword evidence="2" id="KW-0805">Transcription regulation</keyword>
<dbReference type="InterPro" id="IPR036388">
    <property type="entry name" value="WH-like_DNA-bd_sf"/>
</dbReference>
<accession>A0A3P4B1K7</accession>
<dbReference type="AlphaFoldDB" id="A0A3P4B1K7"/>